<dbReference type="PANTHER" id="PTHR43649:SF33">
    <property type="entry name" value="POLYGALACTURONAN_RHAMNOGALACTURONAN-BINDING PROTEIN YTCQ"/>
    <property type="match status" value="1"/>
</dbReference>
<protein>
    <recommendedName>
        <fullName evidence="10">ABC transporter substrate-binding protein</fullName>
    </recommendedName>
</protein>
<dbReference type="PANTHER" id="PTHR43649">
    <property type="entry name" value="ARABINOSE-BINDING PROTEIN-RELATED"/>
    <property type="match status" value="1"/>
</dbReference>
<dbReference type="SUPFAM" id="SSF53850">
    <property type="entry name" value="Periplasmic binding protein-like II"/>
    <property type="match status" value="1"/>
</dbReference>
<keyword evidence="1" id="KW-1003">Cell membrane</keyword>
<dbReference type="EMBL" id="QJVJ01000003">
    <property type="protein sequence ID" value="PYI55654.1"/>
    <property type="molecule type" value="Genomic_DNA"/>
</dbReference>
<dbReference type="Gene3D" id="3.40.190.10">
    <property type="entry name" value="Periplasmic binding protein-like II"/>
    <property type="match status" value="2"/>
</dbReference>
<evidence type="ECO:0000256" key="3">
    <source>
        <dbReference type="ARBA" id="ARBA00023136"/>
    </source>
</evidence>
<dbReference type="PROSITE" id="PS51257">
    <property type="entry name" value="PROKAR_LIPOPROTEIN"/>
    <property type="match status" value="1"/>
</dbReference>
<keyword evidence="2 7" id="KW-0732">Signal</keyword>
<comment type="caution">
    <text evidence="8">The sequence shown here is derived from an EMBL/GenBank/DDBJ whole genome shotgun (WGS) entry which is preliminary data.</text>
</comment>
<feature type="chain" id="PRO_5039595552" description="ABC transporter substrate-binding protein" evidence="7">
    <location>
        <begin position="25"/>
        <end position="453"/>
    </location>
</feature>
<keyword evidence="5" id="KW-0449">Lipoprotein</keyword>
<dbReference type="RefSeq" id="WP_110839454.1">
    <property type="nucleotide sequence ID" value="NZ_QJVJ01000003.1"/>
</dbReference>
<proteinExistence type="predicted"/>
<evidence type="ECO:0000313" key="8">
    <source>
        <dbReference type="EMBL" id="PYI55654.1"/>
    </source>
</evidence>
<keyword evidence="9" id="KW-1185">Reference proteome</keyword>
<dbReference type="Pfam" id="PF13416">
    <property type="entry name" value="SBP_bac_8"/>
    <property type="match status" value="1"/>
</dbReference>
<keyword evidence="4" id="KW-0564">Palmitate</keyword>
<name>A0A2V5KBX8_9BACL</name>
<keyword evidence="3" id="KW-0472">Membrane</keyword>
<evidence type="ECO:0000313" key="9">
    <source>
        <dbReference type="Proteomes" id="UP000247476"/>
    </source>
</evidence>
<evidence type="ECO:0000256" key="6">
    <source>
        <dbReference type="SAM" id="MobiDB-lite"/>
    </source>
</evidence>
<reference evidence="8 9" key="1">
    <citation type="submission" date="2018-05" db="EMBL/GenBank/DDBJ databases">
        <title>Paenibacillus flagellatus sp. nov., isolated from selenium mineral soil.</title>
        <authorList>
            <person name="Dai X."/>
        </authorList>
    </citation>
    <scope>NUCLEOTIDE SEQUENCE [LARGE SCALE GENOMIC DNA]</scope>
    <source>
        <strain evidence="8 9">DXL2</strain>
    </source>
</reference>
<evidence type="ECO:0000256" key="5">
    <source>
        <dbReference type="ARBA" id="ARBA00023288"/>
    </source>
</evidence>
<feature type="compositionally biased region" description="Polar residues" evidence="6">
    <location>
        <begin position="28"/>
        <end position="38"/>
    </location>
</feature>
<gene>
    <name evidence="8" type="ORF">DLM86_07960</name>
</gene>
<feature type="signal peptide" evidence="7">
    <location>
        <begin position="1"/>
        <end position="24"/>
    </location>
</feature>
<dbReference type="InterPro" id="IPR050490">
    <property type="entry name" value="Bact_solute-bd_prot1"/>
</dbReference>
<accession>A0A2V5KBX8</accession>
<dbReference type="InterPro" id="IPR006059">
    <property type="entry name" value="SBP"/>
</dbReference>
<dbReference type="AlphaFoldDB" id="A0A2V5KBX8"/>
<feature type="region of interest" description="Disordered" evidence="6">
    <location>
        <begin position="28"/>
        <end position="50"/>
    </location>
</feature>
<evidence type="ECO:0008006" key="10">
    <source>
        <dbReference type="Google" id="ProtNLM"/>
    </source>
</evidence>
<evidence type="ECO:0000256" key="2">
    <source>
        <dbReference type="ARBA" id="ARBA00022729"/>
    </source>
</evidence>
<sequence>MIEGSKRRRRPLLLLSLAVMLAGAGCSSGPNESASPNGGATGSAGQPEGQKKAAEKITFWHYLNDRHELLVGMAKDFTGKTGIEVDVQLFGGDGFKQKIIASAQTNSLPDLMTYSGGAGDLAKLIETKSVMELGGKMAETFKKFPESVAKAYAYAEGNPFNVKEYGTYAVPMDTNNMQFMYNKDLFAKAGVAEPPKTWEQLLETVDKLRAAGITPFATGIGSWVIGPMAAPYEFAYIGKEKLLDVKAGKQPLIGSGYENVLKIFEDLYKHKAFADGISTMDLPKAEQMFANGEVAMIFDGSWAIGVLNQMNPSFKNYDAFLPPKPAGAANDVKITGGIGVPLVVSQQTKHADAVLKFVDYLVAKEQQQQYAAKSFNLPANMDAAKSESDMSPALRSFSLGMQHVYDTNGMYPSPNVDTAMQKGVQLIVIGQSTPDKVLKQMDEALQKALKEKK</sequence>
<evidence type="ECO:0000256" key="1">
    <source>
        <dbReference type="ARBA" id="ARBA00022475"/>
    </source>
</evidence>
<dbReference type="OrthoDB" id="2544341at2"/>
<evidence type="ECO:0000256" key="7">
    <source>
        <dbReference type="SAM" id="SignalP"/>
    </source>
</evidence>
<organism evidence="8 9">
    <name type="scientific">Paenibacillus flagellatus</name>
    <dbReference type="NCBI Taxonomy" id="2211139"/>
    <lineage>
        <taxon>Bacteria</taxon>
        <taxon>Bacillati</taxon>
        <taxon>Bacillota</taxon>
        <taxon>Bacilli</taxon>
        <taxon>Bacillales</taxon>
        <taxon>Paenibacillaceae</taxon>
        <taxon>Paenibacillus</taxon>
    </lineage>
</organism>
<evidence type="ECO:0000256" key="4">
    <source>
        <dbReference type="ARBA" id="ARBA00023139"/>
    </source>
</evidence>
<dbReference type="Proteomes" id="UP000247476">
    <property type="component" value="Unassembled WGS sequence"/>
</dbReference>